<dbReference type="Pfam" id="PF00535">
    <property type="entry name" value="Glycos_transf_2"/>
    <property type="match status" value="1"/>
</dbReference>
<evidence type="ECO:0000256" key="4">
    <source>
        <dbReference type="SAM" id="Phobius"/>
    </source>
</evidence>
<keyword evidence="2 6" id="KW-0328">Glycosyltransferase</keyword>
<feature type="domain" description="Glycosyltransferase 2-like" evidence="5">
    <location>
        <begin position="24"/>
        <end position="99"/>
    </location>
</feature>
<keyword evidence="4" id="KW-0472">Membrane</keyword>
<evidence type="ECO:0000256" key="3">
    <source>
        <dbReference type="ARBA" id="ARBA00022679"/>
    </source>
</evidence>
<dbReference type="EC" id="2.4.-.-" evidence="6"/>
<dbReference type="PANTHER" id="PTHR43179">
    <property type="entry name" value="RHAMNOSYLTRANSFERASE WBBL"/>
    <property type="match status" value="1"/>
</dbReference>
<keyword evidence="4" id="KW-1133">Transmembrane helix</keyword>
<reference evidence="6 7" key="1">
    <citation type="submission" date="2022-01" db="EMBL/GenBank/DDBJ databases">
        <title>Flavihumibacter sp. nov., isolated from sediment of a river.</title>
        <authorList>
            <person name="Liu H."/>
        </authorList>
    </citation>
    <scope>NUCLEOTIDE SEQUENCE [LARGE SCALE GENOMIC DNA]</scope>
    <source>
        <strain evidence="6 7">RY-1</strain>
    </source>
</reference>
<name>A0ABS9BMI9_9BACT</name>
<dbReference type="GO" id="GO:0016757">
    <property type="term" value="F:glycosyltransferase activity"/>
    <property type="evidence" value="ECO:0007669"/>
    <property type="project" value="UniProtKB-KW"/>
</dbReference>
<evidence type="ECO:0000313" key="7">
    <source>
        <dbReference type="Proteomes" id="UP001200145"/>
    </source>
</evidence>
<keyword evidence="7" id="KW-1185">Reference proteome</keyword>
<protein>
    <submittedName>
        <fullName evidence="6">Glycosyltransferase</fullName>
        <ecNumber evidence="6">2.4.-.-</ecNumber>
    </submittedName>
</protein>
<proteinExistence type="inferred from homology"/>
<gene>
    <name evidence="6" type="ORF">L0U88_16920</name>
</gene>
<dbReference type="CDD" id="cd00761">
    <property type="entry name" value="Glyco_tranf_GTA_type"/>
    <property type="match status" value="1"/>
</dbReference>
<dbReference type="InterPro" id="IPR001173">
    <property type="entry name" value="Glyco_trans_2-like"/>
</dbReference>
<feature type="transmembrane region" description="Helical" evidence="4">
    <location>
        <begin position="258"/>
        <end position="279"/>
    </location>
</feature>
<keyword evidence="4" id="KW-0812">Transmembrane</keyword>
<dbReference type="PANTHER" id="PTHR43179:SF12">
    <property type="entry name" value="GALACTOFURANOSYLTRANSFERASE GLFT2"/>
    <property type="match status" value="1"/>
</dbReference>
<keyword evidence="3 6" id="KW-0808">Transferase</keyword>
<dbReference type="Proteomes" id="UP001200145">
    <property type="component" value="Unassembled WGS sequence"/>
</dbReference>
<accession>A0ABS9BMI9</accession>
<dbReference type="Gene3D" id="3.90.550.10">
    <property type="entry name" value="Spore Coat Polysaccharide Biosynthesis Protein SpsA, Chain A"/>
    <property type="match status" value="1"/>
</dbReference>
<organism evidence="6 7">
    <name type="scientific">Flavihumibacter fluminis</name>
    <dbReference type="NCBI Taxonomy" id="2909236"/>
    <lineage>
        <taxon>Bacteria</taxon>
        <taxon>Pseudomonadati</taxon>
        <taxon>Bacteroidota</taxon>
        <taxon>Chitinophagia</taxon>
        <taxon>Chitinophagales</taxon>
        <taxon>Chitinophagaceae</taxon>
        <taxon>Flavihumibacter</taxon>
    </lineage>
</organism>
<sequence length="356" mass="39650">MNEAILLPILNLRHPDDAIVQFFLMCDNPNAELSAALKEACSQPGVQFIKNEVNLGVSATRNRGIDLSLADWILFLDDDIIPAEDILVRYAEGIRNHPEEIGFIGPIDLPAPKHPFNKAVIANGSMDIFGIARVKEGFAWGATANILFNRKAIGNLRFSAAFPKLGGGEDVDFSYQVRDRNHRKSLKCISGASVTHPWWGNETPVWSRPFRYGIGNSYLPNRHPAYAYYDFLTAPETLLVSFLLLPVLILLGFISWTAALYFILGVLVIEAIATGIQIIKRSKSFSPAVIVYGIGLRFIYEMGLLQGSLSRGQLQEIGLRFNFEGKTANPPFYHSNTRRLVKWVLYPVLVALCLSL</sequence>
<evidence type="ECO:0000313" key="6">
    <source>
        <dbReference type="EMBL" id="MCF1716328.1"/>
    </source>
</evidence>
<dbReference type="EMBL" id="JAKEVY010000004">
    <property type="protein sequence ID" value="MCF1716328.1"/>
    <property type="molecule type" value="Genomic_DNA"/>
</dbReference>
<evidence type="ECO:0000259" key="5">
    <source>
        <dbReference type="Pfam" id="PF00535"/>
    </source>
</evidence>
<comment type="similarity">
    <text evidence="1">Belongs to the glycosyltransferase 2 family.</text>
</comment>
<dbReference type="InterPro" id="IPR029044">
    <property type="entry name" value="Nucleotide-diphossugar_trans"/>
</dbReference>
<evidence type="ECO:0000256" key="1">
    <source>
        <dbReference type="ARBA" id="ARBA00006739"/>
    </source>
</evidence>
<dbReference type="SUPFAM" id="SSF53448">
    <property type="entry name" value="Nucleotide-diphospho-sugar transferases"/>
    <property type="match status" value="1"/>
</dbReference>
<evidence type="ECO:0000256" key="2">
    <source>
        <dbReference type="ARBA" id="ARBA00022676"/>
    </source>
</evidence>
<comment type="caution">
    <text evidence="6">The sequence shown here is derived from an EMBL/GenBank/DDBJ whole genome shotgun (WGS) entry which is preliminary data.</text>
</comment>